<dbReference type="Gene3D" id="3.40.920.10">
    <property type="entry name" value="Pyruvate-ferredoxin oxidoreductase, PFOR, domain III"/>
    <property type="match status" value="1"/>
</dbReference>
<evidence type="ECO:0000313" key="3">
    <source>
        <dbReference type="EMBL" id="KMO27226.1"/>
    </source>
</evidence>
<keyword evidence="4" id="KW-1185">Reference proteome</keyword>
<dbReference type="Proteomes" id="UP000036449">
    <property type="component" value="Unassembled WGS sequence"/>
</dbReference>
<feature type="domain" description="DUF6537" evidence="2">
    <location>
        <begin position="102"/>
        <end position="136"/>
    </location>
</feature>
<keyword evidence="1" id="KW-0560">Oxidoreductase</keyword>
<organism evidence="3 4">
    <name type="scientific">Methylobacterium tarhaniae</name>
    <dbReference type="NCBI Taxonomy" id="1187852"/>
    <lineage>
        <taxon>Bacteria</taxon>
        <taxon>Pseudomonadati</taxon>
        <taxon>Pseudomonadota</taxon>
        <taxon>Alphaproteobacteria</taxon>
        <taxon>Hyphomicrobiales</taxon>
        <taxon>Methylobacteriaceae</taxon>
        <taxon>Methylobacterium</taxon>
    </lineage>
</organism>
<dbReference type="InterPro" id="IPR046667">
    <property type="entry name" value="DUF6537"/>
</dbReference>
<dbReference type="SUPFAM" id="SSF53323">
    <property type="entry name" value="Pyruvate-ferredoxin oxidoreductase, PFOR, domain III"/>
    <property type="match status" value="1"/>
</dbReference>
<sequence>TGMLESLPSRRVRAGALRSLDAQAMAGRLIGDAQAANVLLLGFAWQSGLVPVSREALDQAVALNGVAVAGNRLALAWGRLLAADPAFVEAHLAPAVEPAQDLDAVVARRAEYLTAYQDEAYAARYRARVAAVRERAA</sequence>
<protein>
    <recommendedName>
        <fullName evidence="2">DUF6537 domain-containing protein</fullName>
    </recommendedName>
</protein>
<evidence type="ECO:0000256" key="1">
    <source>
        <dbReference type="ARBA" id="ARBA00023002"/>
    </source>
</evidence>
<dbReference type="InterPro" id="IPR002869">
    <property type="entry name" value="Pyrv_flavodox_OxRed_cen"/>
</dbReference>
<evidence type="ECO:0000313" key="4">
    <source>
        <dbReference type="Proteomes" id="UP000036449"/>
    </source>
</evidence>
<dbReference type="EMBL" id="LABZ01000453">
    <property type="protein sequence ID" value="KMO27226.1"/>
    <property type="molecule type" value="Genomic_DNA"/>
</dbReference>
<dbReference type="RefSeq" id="WP_048454711.1">
    <property type="nucleotide sequence ID" value="NZ_LABZ01000453.1"/>
</dbReference>
<feature type="non-terminal residue" evidence="3">
    <location>
        <position position="1"/>
    </location>
</feature>
<dbReference type="GO" id="GO:0016491">
    <property type="term" value="F:oxidoreductase activity"/>
    <property type="evidence" value="ECO:0007669"/>
    <property type="project" value="UniProtKB-KW"/>
</dbReference>
<reference evidence="3 4" key="1">
    <citation type="submission" date="2015-03" db="EMBL/GenBank/DDBJ databases">
        <title>Genome sequencing of Methylobacterium tarhaniae DSM 25844.</title>
        <authorList>
            <person name="Chaudhry V."/>
            <person name="Patil P.B."/>
        </authorList>
    </citation>
    <scope>NUCLEOTIDE SEQUENCE [LARGE SCALE GENOMIC DNA]</scope>
    <source>
        <strain evidence="3 4">DSM 25844</strain>
    </source>
</reference>
<accession>A0A0J6UMI0</accession>
<dbReference type="PATRIC" id="fig|1187852.3.peg.5163"/>
<dbReference type="Pfam" id="PF20169">
    <property type="entry name" value="DUF6537"/>
    <property type="match status" value="1"/>
</dbReference>
<evidence type="ECO:0000259" key="2">
    <source>
        <dbReference type="Pfam" id="PF20169"/>
    </source>
</evidence>
<gene>
    <name evidence="3" type="ORF">VQ03_30680</name>
</gene>
<proteinExistence type="predicted"/>
<comment type="caution">
    <text evidence="3">The sequence shown here is derived from an EMBL/GenBank/DDBJ whole genome shotgun (WGS) entry which is preliminary data.</text>
</comment>
<name>A0A0J6UMI0_9HYPH</name>
<dbReference type="AlphaFoldDB" id="A0A0J6UMI0"/>